<evidence type="ECO:0008006" key="15">
    <source>
        <dbReference type="Google" id="ProtNLM"/>
    </source>
</evidence>
<feature type="domain" description="Helicase C-terminal" evidence="11">
    <location>
        <begin position="261"/>
        <end position="438"/>
    </location>
</feature>
<feature type="domain" description="Helicase ATP-binding" evidence="10">
    <location>
        <begin position="81"/>
        <end position="251"/>
    </location>
</feature>
<dbReference type="InterPro" id="IPR001650">
    <property type="entry name" value="Helicase_C-like"/>
</dbReference>
<dbReference type="EMBL" id="CAACVS010000688">
    <property type="protein sequence ID" value="VEU45101.1"/>
    <property type="molecule type" value="Genomic_DNA"/>
</dbReference>
<name>A0A448ZST1_9STRA</name>
<evidence type="ECO:0000256" key="4">
    <source>
        <dbReference type="ARBA" id="ARBA00022806"/>
    </source>
</evidence>
<evidence type="ECO:0000259" key="10">
    <source>
        <dbReference type="PROSITE" id="PS51192"/>
    </source>
</evidence>
<feature type="domain" description="DEAD-box RNA helicase Q" evidence="12">
    <location>
        <begin position="50"/>
        <end position="78"/>
    </location>
</feature>
<keyword evidence="5 8" id="KW-0067">ATP-binding</keyword>
<evidence type="ECO:0000259" key="11">
    <source>
        <dbReference type="PROSITE" id="PS51194"/>
    </source>
</evidence>
<dbReference type="GO" id="GO:0005524">
    <property type="term" value="F:ATP binding"/>
    <property type="evidence" value="ECO:0007669"/>
    <property type="project" value="UniProtKB-KW"/>
</dbReference>
<keyword evidence="3 8" id="KW-0378">Hydrolase</keyword>
<dbReference type="Pfam" id="PF00271">
    <property type="entry name" value="Helicase_C"/>
    <property type="match status" value="1"/>
</dbReference>
<comment type="subcellular location">
    <subcellularLocation>
        <location evidence="1">Cytoplasm</location>
    </subcellularLocation>
</comment>
<dbReference type="Pfam" id="PF00270">
    <property type="entry name" value="DEAD"/>
    <property type="match status" value="1"/>
</dbReference>
<organism evidence="13 14">
    <name type="scientific">Pseudo-nitzschia multistriata</name>
    <dbReference type="NCBI Taxonomy" id="183589"/>
    <lineage>
        <taxon>Eukaryota</taxon>
        <taxon>Sar</taxon>
        <taxon>Stramenopiles</taxon>
        <taxon>Ochrophyta</taxon>
        <taxon>Bacillariophyta</taxon>
        <taxon>Bacillariophyceae</taxon>
        <taxon>Bacillariophycidae</taxon>
        <taxon>Bacillariales</taxon>
        <taxon>Bacillariaceae</taxon>
        <taxon>Pseudo-nitzschia</taxon>
    </lineage>
</organism>
<sequence>MTSIQKKPSQQNGSNKKNIIQGTGTYKDGLVEQTKDTRYKTEDVTDTKGREFEDFFLKRELLMGIFEKGFERPSPIQEEAIPIILQDRNVLARAKNGTGKTAAYIIPCLEKTSTESKTIQVLILIPTRELALQTSAIVKEMGKHMGVQCMVTTGGTSLKDDIMRLYNTVHIIVATPGRILDLASKKVADLSNVKTIVMDEADKLLSPEFQPVLEQIIGFCDKDHQICLFSATFPVTVKDFCKQFVPNPYSINLMDELTLRGITQFYAYVEERQKVHCLNTLFSKLEINQSIIFCNSVNRVELLAKKITELGYSCYYIHAKMQQANRNRVFHEFRNGATRHLVTSVVRPCVTLLIFTSLSPLDLFTRGIDIQSVNVVINFDFPKNSETYLHRIGRSGRFGHLGLAVNLITYEDRHNLRRVEQELGTEIRPIPPVIDRSLYVG</sequence>
<evidence type="ECO:0000256" key="8">
    <source>
        <dbReference type="RuleBase" id="RU000492"/>
    </source>
</evidence>
<reference evidence="13 14" key="1">
    <citation type="submission" date="2019-01" db="EMBL/GenBank/DDBJ databases">
        <authorList>
            <person name="Ferrante I. M."/>
        </authorList>
    </citation>
    <scope>NUCLEOTIDE SEQUENCE [LARGE SCALE GENOMIC DNA]</scope>
    <source>
        <strain evidence="13 14">B856</strain>
    </source>
</reference>
<feature type="compositionally biased region" description="Polar residues" evidence="9">
    <location>
        <begin position="1"/>
        <end position="24"/>
    </location>
</feature>
<evidence type="ECO:0000256" key="9">
    <source>
        <dbReference type="SAM" id="MobiDB-lite"/>
    </source>
</evidence>
<dbReference type="InterPro" id="IPR014001">
    <property type="entry name" value="Helicase_ATP-bd"/>
</dbReference>
<dbReference type="InterPro" id="IPR027417">
    <property type="entry name" value="P-loop_NTPase"/>
</dbReference>
<comment type="similarity">
    <text evidence="6">Belongs to the DEAD box helicase family. DDX6/DHH1 subfamily.</text>
</comment>
<protein>
    <recommendedName>
        <fullName evidence="15">RNA helicase</fullName>
    </recommendedName>
</protein>
<dbReference type="CDD" id="cd18787">
    <property type="entry name" value="SF2_C_DEAD"/>
    <property type="match status" value="1"/>
</dbReference>
<evidence type="ECO:0000256" key="1">
    <source>
        <dbReference type="ARBA" id="ARBA00004496"/>
    </source>
</evidence>
<dbReference type="PROSITE" id="PS51195">
    <property type="entry name" value="Q_MOTIF"/>
    <property type="match status" value="1"/>
</dbReference>
<evidence type="ECO:0000256" key="5">
    <source>
        <dbReference type="ARBA" id="ARBA00022840"/>
    </source>
</evidence>
<dbReference type="GO" id="GO:0005737">
    <property type="term" value="C:cytoplasm"/>
    <property type="evidence" value="ECO:0007669"/>
    <property type="project" value="UniProtKB-SubCell"/>
</dbReference>
<evidence type="ECO:0000313" key="13">
    <source>
        <dbReference type="EMBL" id="VEU45101.1"/>
    </source>
</evidence>
<dbReference type="CDD" id="cd17940">
    <property type="entry name" value="DEADc_DDX6"/>
    <property type="match status" value="1"/>
</dbReference>
<dbReference type="GO" id="GO:0016787">
    <property type="term" value="F:hydrolase activity"/>
    <property type="evidence" value="ECO:0007669"/>
    <property type="project" value="UniProtKB-KW"/>
</dbReference>
<dbReference type="InterPro" id="IPR014014">
    <property type="entry name" value="RNA_helicase_DEAD_Q_motif"/>
</dbReference>
<keyword evidence="4 8" id="KW-0347">Helicase</keyword>
<dbReference type="InterPro" id="IPR011545">
    <property type="entry name" value="DEAD/DEAH_box_helicase_dom"/>
</dbReference>
<dbReference type="PROSITE" id="PS51194">
    <property type="entry name" value="HELICASE_CTER"/>
    <property type="match status" value="1"/>
</dbReference>
<evidence type="ECO:0000256" key="6">
    <source>
        <dbReference type="ARBA" id="ARBA00038316"/>
    </source>
</evidence>
<keyword evidence="14" id="KW-1185">Reference proteome</keyword>
<evidence type="ECO:0000259" key="12">
    <source>
        <dbReference type="PROSITE" id="PS51195"/>
    </source>
</evidence>
<dbReference type="AlphaFoldDB" id="A0A448ZST1"/>
<evidence type="ECO:0000256" key="3">
    <source>
        <dbReference type="ARBA" id="ARBA00022801"/>
    </source>
</evidence>
<dbReference type="PANTHER" id="PTHR47960">
    <property type="entry name" value="DEAD-BOX ATP-DEPENDENT RNA HELICASE 50"/>
    <property type="match status" value="1"/>
</dbReference>
<evidence type="ECO:0000313" key="14">
    <source>
        <dbReference type="Proteomes" id="UP000291116"/>
    </source>
</evidence>
<dbReference type="SUPFAM" id="SSF52540">
    <property type="entry name" value="P-loop containing nucleoside triphosphate hydrolases"/>
    <property type="match status" value="2"/>
</dbReference>
<dbReference type="SMART" id="SM00487">
    <property type="entry name" value="DEXDc"/>
    <property type="match status" value="1"/>
</dbReference>
<dbReference type="PROSITE" id="PS00039">
    <property type="entry name" value="DEAD_ATP_HELICASE"/>
    <property type="match status" value="1"/>
</dbReference>
<dbReference type="SMART" id="SM00490">
    <property type="entry name" value="HELICc"/>
    <property type="match status" value="1"/>
</dbReference>
<gene>
    <name evidence="13" type="ORF">PSNMU_V1.4_AUG-EV-PASAV3_0122530</name>
</gene>
<feature type="region of interest" description="Disordered" evidence="9">
    <location>
        <begin position="1"/>
        <end position="27"/>
    </location>
</feature>
<dbReference type="InterPro" id="IPR000629">
    <property type="entry name" value="RNA-helicase_DEAD-box_CS"/>
</dbReference>
<accession>A0A448ZST1</accession>
<dbReference type="PROSITE" id="PS51192">
    <property type="entry name" value="HELICASE_ATP_BIND_1"/>
    <property type="match status" value="1"/>
</dbReference>
<dbReference type="GO" id="GO:0003724">
    <property type="term" value="F:RNA helicase activity"/>
    <property type="evidence" value="ECO:0007669"/>
    <property type="project" value="InterPro"/>
</dbReference>
<dbReference type="GO" id="GO:0003676">
    <property type="term" value="F:nucleic acid binding"/>
    <property type="evidence" value="ECO:0007669"/>
    <property type="project" value="InterPro"/>
</dbReference>
<proteinExistence type="inferred from homology"/>
<dbReference type="Gene3D" id="3.40.50.300">
    <property type="entry name" value="P-loop containing nucleotide triphosphate hydrolases"/>
    <property type="match status" value="2"/>
</dbReference>
<keyword evidence="2 8" id="KW-0547">Nucleotide-binding</keyword>
<evidence type="ECO:0000256" key="7">
    <source>
        <dbReference type="PROSITE-ProRule" id="PRU00552"/>
    </source>
</evidence>
<feature type="short sequence motif" description="Q motif" evidence="7">
    <location>
        <begin position="50"/>
        <end position="78"/>
    </location>
</feature>
<dbReference type="OrthoDB" id="10265785at2759"/>
<dbReference type="Proteomes" id="UP000291116">
    <property type="component" value="Unassembled WGS sequence"/>
</dbReference>
<evidence type="ECO:0000256" key="2">
    <source>
        <dbReference type="ARBA" id="ARBA00022741"/>
    </source>
</evidence>